<name>A0AAU8ENZ0_9MICC</name>
<dbReference type="AlphaFoldDB" id="A0AAU8ENZ0"/>
<dbReference type="GO" id="GO:0005975">
    <property type="term" value="P:carbohydrate metabolic process"/>
    <property type="evidence" value="ECO:0007669"/>
    <property type="project" value="InterPro"/>
</dbReference>
<dbReference type="InterPro" id="IPR023296">
    <property type="entry name" value="Glyco_hydro_beta-prop_sf"/>
</dbReference>
<sequence length="751" mass="79964">MLPTHSRARTGPAMTTAAALAASAALALGGLVAAAPAHSAVDDGLVLKYNLTEAAGTVAEDSSGNGRNGVISGDATALGGEGLQLGGTNGHVRLPNDVMRGLNSITVSTDVKIAADQGAPYFIWGMGNTTNGTGSGYLFTTGNAYRTSIASGNWSTEQTLSANRDLARSAWKTITYTLSGGTAVLYEDGTEVARKTGVTITPGSIGGGTTTANYLGRSVYSGDKYLKGQVRDFRIYNRALSAAEVRELGYVSPEQRVALDLQDLSLGDTSAVTSNLKLPTTGPNGSAYTWSSSDPATVSAQGAVTRPPNGTGDRTVTLTATATSGEASASKTFTVTVREDISDDQKVTEAAAALNVWDAKAIRGNITLPTAGLYGTKVEWTSSDESVVTATGEVTRPAYGSEQARLNLHATVSLGKTKARKKFRVTVLPLPKAEAKEGYAFAYFTGNDLAGENIYMAASRGNDALKWDELNGGKPVLTSGLGTKGLRDPFIIRSPEGDKFYMIATDLSIGSGTSWDSSQRQGSQYIEVWESTDLVSWSGQRHVKVSPDTAGNTWAPEAHYDEKIGAYVVYWASKLYADNDPSHAGGTYNKMMYSTTRDFRTFTEAKVWNDPGNSVIDSTVIKEGDTFYRFTKDEGQVSGCLDIMQEKSKDLLAVDLPATNPRNWSLMGNCIGKNAGTGGVEGPTVFKSNTEEKYYLFVDEFGGRGYIPLESTSLENPNWKLSTNYELPRAPRHGTVLPVTKTELERLHSQL</sequence>
<dbReference type="RefSeq" id="WP_353710939.1">
    <property type="nucleotide sequence ID" value="NZ_CP159279.1"/>
</dbReference>
<evidence type="ECO:0000313" key="7">
    <source>
        <dbReference type="EMBL" id="XCH10305.1"/>
    </source>
</evidence>
<dbReference type="InterPro" id="IPR006710">
    <property type="entry name" value="Glyco_hydro_43"/>
</dbReference>
<dbReference type="GO" id="GO:0004553">
    <property type="term" value="F:hydrolase activity, hydrolyzing O-glycosyl compounds"/>
    <property type="evidence" value="ECO:0007669"/>
    <property type="project" value="InterPro"/>
</dbReference>
<comment type="pathway">
    <text evidence="1">Glycan metabolism; L-arabinan degradation.</text>
</comment>
<protein>
    <submittedName>
        <fullName evidence="7">Immunoglobulin-like domain-containing protein</fullName>
    </submittedName>
</protein>
<dbReference type="InterPro" id="IPR000601">
    <property type="entry name" value="PKD_dom"/>
</dbReference>
<dbReference type="Gene3D" id="2.115.10.20">
    <property type="entry name" value="Glycosyl hydrolase domain, family 43"/>
    <property type="match status" value="1"/>
</dbReference>
<feature type="signal peptide" evidence="5">
    <location>
        <begin position="1"/>
        <end position="39"/>
    </location>
</feature>
<dbReference type="EMBL" id="CP159279">
    <property type="protein sequence ID" value="XCH10305.1"/>
    <property type="molecule type" value="Genomic_DNA"/>
</dbReference>
<accession>A0AAU8ENZ0</accession>
<gene>
    <name evidence="7" type="ORF">ABRP34_15880</name>
</gene>
<keyword evidence="5" id="KW-0732">Signal</keyword>
<evidence type="ECO:0000259" key="6">
    <source>
        <dbReference type="PROSITE" id="PS50093"/>
    </source>
</evidence>
<dbReference type="SUPFAM" id="SSF49899">
    <property type="entry name" value="Concanavalin A-like lectins/glucanases"/>
    <property type="match status" value="1"/>
</dbReference>
<dbReference type="SUPFAM" id="SSF49299">
    <property type="entry name" value="PKD domain"/>
    <property type="match status" value="1"/>
</dbReference>
<dbReference type="PANTHER" id="PTHR43301">
    <property type="entry name" value="ARABINAN ENDO-1,5-ALPHA-L-ARABINOSIDASE"/>
    <property type="match status" value="1"/>
</dbReference>
<dbReference type="CDD" id="cd08983">
    <property type="entry name" value="GH43_Bt3655-like"/>
    <property type="match status" value="1"/>
</dbReference>
<feature type="chain" id="PRO_5043560452" evidence="5">
    <location>
        <begin position="40"/>
        <end position="751"/>
    </location>
</feature>
<dbReference type="Pfam" id="PF13385">
    <property type="entry name" value="Laminin_G_3"/>
    <property type="match status" value="1"/>
</dbReference>
<evidence type="ECO:0000256" key="1">
    <source>
        <dbReference type="ARBA" id="ARBA00004834"/>
    </source>
</evidence>
<reference evidence="7" key="1">
    <citation type="submission" date="2024-06" db="EMBL/GenBank/DDBJ databases">
        <title>Biodegradation of dimethachlon by Arthrobacter sp. K5: mechanistic insights and ecological implications.</title>
        <authorList>
            <person name="Hu S."/>
            <person name="Lu P."/>
        </authorList>
    </citation>
    <scope>NUCLEOTIDE SEQUENCE</scope>
    <source>
        <strain evidence="7">K5</strain>
    </source>
</reference>
<dbReference type="Gene3D" id="2.60.120.200">
    <property type="match status" value="1"/>
</dbReference>
<dbReference type="InterPro" id="IPR050727">
    <property type="entry name" value="GH43_arabinanases"/>
</dbReference>
<dbReference type="Pfam" id="PF04616">
    <property type="entry name" value="Glyco_hydro_43"/>
    <property type="match status" value="1"/>
</dbReference>
<keyword evidence="3" id="KW-0378">Hydrolase</keyword>
<evidence type="ECO:0000256" key="4">
    <source>
        <dbReference type="ARBA" id="ARBA00023295"/>
    </source>
</evidence>
<organism evidence="7">
    <name type="scientific">Arthrobacter sp. K5</name>
    <dbReference type="NCBI Taxonomy" id="2839623"/>
    <lineage>
        <taxon>Bacteria</taxon>
        <taxon>Bacillati</taxon>
        <taxon>Actinomycetota</taxon>
        <taxon>Actinomycetes</taxon>
        <taxon>Micrococcales</taxon>
        <taxon>Micrococcaceae</taxon>
        <taxon>Arthrobacter</taxon>
    </lineage>
</organism>
<dbReference type="PANTHER" id="PTHR43301:SF3">
    <property type="entry name" value="ARABINAN ENDO-1,5-ALPHA-L-ARABINOSIDASE A-RELATED"/>
    <property type="match status" value="1"/>
</dbReference>
<comment type="similarity">
    <text evidence="2">Belongs to the glycosyl hydrolase 43 family.</text>
</comment>
<dbReference type="Pfam" id="PF20578">
    <property type="entry name" value="aBig_2"/>
    <property type="match status" value="2"/>
</dbReference>
<dbReference type="Gene3D" id="2.60.40.1080">
    <property type="match status" value="1"/>
</dbReference>
<feature type="domain" description="PKD" evidence="6">
    <location>
        <begin position="281"/>
        <end position="337"/>
    </location>
</feature>
<evidence type="ECO:0000256" key="5">
    <source>
        <dbReference type="SAM" id="SignalP"/>
    </source>
</evidence>
<keyword evidence="4" id="KW-0326">Glycosidase</keyword>
<dbReference type="InterPro" id="IPR046780">
    <property type="entry name" value="aBig_2"/>
</dbReference>
<dbReference type="InterPro" id="IPR013320">
    <property type="entry name" value="ConA-like_dom_sf"/>
</dbReference>
<dbReference type="PROSITE" id="PS50093">
    <property type="entry name" value="PKD"/>
    <property type="match status" value="1"/>
</dbReference>
<evidence type="ECO:0000256" key="3">
    <source>
        <dbReference type="ARBA" id="ARBA00022801"/>
    </source>
</evidence>
<evidence type="ECO:0000256" key="2">
    <source>
        <dbReference type="ARBA" id="ARBA00009865"/>
    </source>
</evidence>
<dbReference type="InterPro" id="IPR035986">
    <property type="entry name" value="PKD_dom_sf"/>
</dbReference>
<proteinExistence type="inferred from homology"/>
<dbReference type="SUPFAM" id="SSF75005">
    <property type="entry name" value="Arabinanase/levansucrase/invertase"/>
    <property type="match status" value="1"/>
</dbReference>